<reference evidence="1 2" key="1">
    <citation type="submission" date="2013-08" db="EMBL/GenBank/DDBJ databases">
        <title>The genome sequence of Knoellia aerolata.</title>
        <authorList>
            <person name="Zhu W."/>
            <person name="Wang G."/>
        </authorList>
    </citation>
    <scope>NUCLEOTIDE SEQUENCE [LARGE SCALE GENOMIC DNA]</scope>
    <source>
        <strain evidence="1 2">DSM 18566</strain>
    </source>
</reference>
<evidence type="ECO:0000313" key="2">
    <source>
        <dbReference type="Proteomes" id="UP000030013"/>
    </source>
</evidence>
<gene>
    <name evidence="1" type="ORF">N801_17130</name>
</gene>
<dbReference type="Proteomes" id="UP000030013">
    <property type="component" value="Unassembled WGS sequence"/>
</dbReference>
<proteinExistence type="predicted"/>
<organism evidence="1 2">
    <name type="scientific">Knoellia aerolata DSM 18566</name>
    <dbReference type="NCBI Taxonomy" id="1385519"/>
    <lineage>
        <taxon>Bacteria</taxon>
        <taxon>Bacillati</taxon>
        <taxon>Actinomycetota</taxon>
        <taxon>Actinomycetes</taxon>
        <taxon>Micrococcales</taxon>
        <taxon>Intrasporangiaceae</taxon>
        <taxon>Knoellia</taxon>
    </lineage>
</organism>
<evidence type="ECO:0000313" key="1">
    <source>
        <dbReference type="EMBL" id="KGN42384.1"/>
    </source>
</evidence>
<protein>
    <submittedName>
        <fullName evidence="1">Uncharacterized protein</fullName>
    </submittedName>
</protein>
<sequence length="97" mass="10616">MDEDAFRQPKHADLVINASLDSARSDTDEDMSVLRGLLEPVETAENVIPRSDDCRSVGVGRVVIDVAKEPPVVAIFNARVNDVTDLTSKTAATDYHY</sequence>
<name>A0A0A0K062_9MICO</name>
<dbReference type="AlphaFoldDB" id="A0A0A0K062"/>
<accession>A0A0A0K062</accession>
<keyword evidence="2" id="KW-1185">Reference proteome</keyword>
<dbReference type="EMBL" id="AVPL01000005">
    <property type="protein sequence ID" value="KGN42384.1"/>
    <property type="molecule type" value="Genomic_DNA"/>
</dbReference>
<comment type="caution">
    <text evidence="1">The sequence shown here is derived from an EMBL/GenBank/DDBJ whole genome shotgun (WGS) entry which is preliminary data.</text>
</comment>